<dbReference type="PRINTS" id="PR01610">
    <property type="entry name" value="CD36ANTIGEN"/>
</dbReference>
<gene>
    <name evidence="15 16" type="primary">emp</name>
    <name evidence="16" type="ORF">CG2727</name>
</gene>
<dbReference type="PhylomeDB" id="Q8IGY0"/>
<evidence type="ECO:0000256" key="10">
    <source>
        <dbReference type="ARBA" id="ARBA00023180"/>
    </source>
</evidence>
<evidence type="ECO:0000256" key="4">
    <source>
        <dbReference type="ARBA" id="ARBA00022475"/>
    </source>
</evidence>
<dbReference type="OrthoDB" id="18585at2759"/>
<keyword evidence="7 14" id="KW-0472">Membrane</keyword>
<feature type="disulfide bond" evidence="13">
    <location>
        <begin position="372"/>
        <end position="432"/>
    </location>
</feature>
<sequence length="601" mass="67636">FSYLTALRAFESLTIFTGGCCLTFPAHRSTITFLVIARAQESWLVHRTAASPCYRQKQFNNCKADCSSLSTTPNPKTDLVNMNGPKHKFCTKLSSTYLRKWWITIVVAAALIIGGIVVACEFTVLIDAVVDRMVALRPGAKTFGWWAKPPVEPRISLYIYNVTNADDFLSNGSKAIVDEVGPYVYSETWEKVNIVENDNGTLSYNLRKIYSFREDLSVGPEDDVVIVPNIPMLSATSQSKHAARFLRLAMASIMDILKIKPFVQVSVGQLLWGYEDPLLKLAKDVVPKEQKLPYEEFGLLYGKNGTSSDRVTVNTGVDDIRRYGIIDNFNGRTHLPHWTTDACNTLAGTDGSIFPPHIDHDRILHVYDKDLCRLLPLVFEKEVMTSNEVPGYRFTPPEWVFADVDSHPDNMCFCPAGKPSCSPNGLFNVSLCQYDSPIMLSFPHFYLADESLRTQVEGISPPMKEKHQFFFDVQPKMGTTLRVRARIQINLAVSQVFDIKQVANFPDIIFPILWFEEGIDNLPDEVTDLMRFAEQVPPKIRVALIVGLCALGVILLLLSTFCLIRNSHQQSTLHLEGSNYLATAQVDMNKKQNKDNQPARY</sequence>
<evidence type="ECO:0000256" key="11">
    <source>
        <dbReference type="ARBA" id="ARBA00040821"/>
    </source>
</evidence>
<keyword evidence="9" id="KW-0675">Receptor</keyword>
<feature type="disulfide bond" evidence="13">
    <location>
        <begin position="343"/>
        <end position="412"/>
    </location>
</feature>
<dbReference type="GO" id="GO:0005044">
    <property type="term" value="F:scavenger receptor activity"/>
    <property type="evidence" value="ECO:0000250"/>
    <property type="project" value="FlyBase"/>
</dbReference>
<evidence type="ECO:0000256" key="2">
    <source>
        <dbReference type="ARBA" id="ARBA00004651"/>
    </source>
</evidence>
<keyword evidence="5 14" id="KW-0812">Transmembrane</keyword>
<dbReference type="Pfam" id="PF01130">
    <property type="entry name" value="CD36"/>
    <property type="match status" value="1"/>
</dbReference>
<dbReference type="VEuPathDB" id="VectorBase:FBgn0010435"/>
<reference evidence="15" key="1">
    <citation type="submission" date="2002-11" db="EMBL/GenBank/DDBJ databases">
        <authorList>
            <person name="Stapleton M."/>
            <person name="Brokstein P."/>
            <person name="Hong L."/>
            <person name="Agbayani A."/>
            <person name="Carlson J."/>
            <person name="Champe M."/>
            <person name="Chavez C."/>
            <person name="Dorsett V."/>
            <person name="Dresnek D."/>
            <person name="Farfan D."/>
            <person name="Frise E."/>
            <person name="George R."/>
            <person name="Gonzalez M."/>
            <person name="Guarin H."/>
            <person name="Kronmiller B."/>
            <person name="Li P."/>
            <person name="Liao G."/>
            <person name="Miranda A."/>
            <person name="Mungall C.J."/>
            <person name="Nunoo J."/>
            <person name="Pacleb J."/>
            <person name="Paragas V."/>
            <person name="Park S."/>
            <person name="Patel S."/>
            <person name="Phouanenavong S."/>
            <person name="Wan K."/>
            <person name="Yu C."/>
            <person name="Lewis S.E."/>
            <person name="Rubin G.M."/>
            <person name="Celniker S."/>
        </authorList>
    </citation>
    <scope>NUCLEOTIDE SEQUENCE</scope>
    <source>
        <strain evidence="15">Berkeley</strain>
    </source>
</reference>
<evidence type="ECO:0000256" key="13">
    <source>
        <dbReference type="PIRSR" id="PIRSR605428-52"/>
    </source>
</evidence>
<dbReference type="AlphaFoldDB" id="Q8IGY0"/>
<evidence type="ECO:0000256" key="7">
    <source>
        <dbReference type="ARBA" id="ARBA00023136"/>
    </source>
</evidence>
<dbReference type="PANTHER" id="PTHR11923">
    <property type="entry name" value="SCAVENGER RECEPTOR CLASS B TYPE-1 SR-B1"/>
    <property type="match status" value="1"/>
</dbReference>
<dbReference type="PRINTS" id="PR01609">
    <property type="entry name" value="CD36FAMILY"/>
</dbReference>
<keyword evidence="8 13" id="KW-1015">Disulfide bond</keyword>
<organism evidence="15">
    <name type="scientific">Drosophila melanogaster</name>
    <name type="common">Fruit fly</name>
    <dbReference type="NCBI Taxonomy" id="7227"/>
    <lineage>
        <taxon>Eukaryota</taxon>
        <taxon>Metazoa</taxon>
        <taxon>Ecdysozoa</taxon>
        <taxon>Arthropoda</taxon>
        <taxon>Hexapoda</taxon>
        <taxon>Insecta</taxon>
        <taxon>Pterygota</taxon>
        <taxon>Neoptera</taxon>
        <taxon>Endopterygota</taxon>
        <taxon>Diptera</taxon>
        <taxon>Brachycera</taxon>
        <taxon>Muscomorpha</taxon>
        <taxon>Ephydroidea</taxon>
        <taxon>Drosophilidae</taxon>
        <taxon>Drosophila</taxon>
        <taxon>Sophophora</taxon>
    </lineage>
</organism>
<evidence type="ECO:0000256" key="9">
    <source>
        <dbReference type="ARBA" id="ARBA00023170"/>
    </source>
</evidence>
<evidence type="ECO:0000256" key="5">
    <source>
        <dbReference type="ARBA" id="ARBA00022692"/>
    </source>
</evidence>
<feature type="transmembrane region" description="Helical" evidence="14">
    <location>
        <begin position="101"/>
        <end position="126"/>
    </location>
</feature>
<evidence type="ECO:0000256" key="14">
    <source>
        <dbReference type="SAM" id="Phobius"/>
    </source>
</evidence>
<keyword evidence="6 14" id="KW-1133">Transmembrane helix</keyword>
<proteinExistence type="evidence at transcript level"/>
<accession>Q8IGY0</accession>
<evidence type="ECO:0000313" key="16">
    <source>
        <dbReference type="FlyBase" id="FBgn0010435"/>
    </source>
</evidence>
<evidence type="ECO:0000256" key="8">
    <source>
        <dbReference type="ARBA" id="ARBA00023157"/>
    </source>
</evidence>
<protein>
    <recommendedName>
        <fullName evidence="11">Scavenger receptor class B member 1</fullName>
    </recommendedName>
    <alternativeName>
        <fullName evidence="12">SR-BI</fullName>
    </alternativeName>
</protein>
<evidence type="ECO:0000256" key="6">
    <source>
        <dbReference type="ARBA" id="ARBA00022989"/>
    </source>
</evidence>
<dbReference type="GO" id="GO:0006910">
    <property type="term" value="P:phagocytosis, recognition"/>
    <property type="evidence" value="ECO:0000250"/>
    <property type="project" value="FlyBase"/>
</dbReference>
<dbReference type="EMBL" id="BT001535">
    <property type="protein sequence ID" value="AAN71290.1"/>
    <property type="molecule type" value="mRNA"/>
</dbReference>
<keyword evidence="10" id="KW-0325">Glycoprotein</keyword>
<feature type="non-terminal residue" evidence="15">
    <location>
        <position position="1"/>
    </location>
</feature>
<dbReference type="PANTHER" id="PTHR11923:SF110">
    <property type="entry name" value="SCAVENGER RECEPTOR CLASS B MEMBER 1"/>
    <property type="match status" value="1"/>
</dbReference>
<dbReference type="AGR" id="FB:FBgn0010435"/>
<dbReference type="HOGENOM" id="CLU_019853_2_0_1"/>
<name>Q8IGY0_DROME</name>
<feature type="transmembrane region" description="Helical" evidence="14">
    <location>
        <begin position="542"/>
        <end position="564"/>
    </location>
</feature>
<comment type="similarity">
    <text evidence="3">Belongs to the CD36 family.</text>
</comment>
<dbReference type="InterPro" id="IPR005428">
    <property type="entry name" value="CD36/SCARB1/SNMP1"/>
</dbReference>
<feature type="disulfide bond" evidence="13">
    <location>
        <begin position="414"/>
        <end position="421"/>
    </location>
</feature>
<dbReference type="InterPro" id="IPR002159">
    <property type="entry name" value="CD36_fam"/>
</dbReference>
<keyword evidence="4" id="KW-1003">Cell membrane</keyword>
<evidence type="ECO:0000313" key="15">
    <source>
        <dbReference type="EMBL" id="AAN71290.1"/>
    </source>
</evidence>
<dbReference type="GO" id="GO:0043654">
    <property type="term" value="P:recognition of apoptotic cell"/>
    <property type="evidence" value="ECO:0000250"/>
    <property type="project" value="FlyBase"/>
</dbReference>
<dbReference type="GO" id="GO:0005886">
    <property type="term" value="C:plasma membrane"/>
    <property type="evidence" value="ECO:0000250"/>
    <property type="project" value="FlyBase"/>
</dbReference>
<dbReference type="FlyBase" id="FBgn0010435">
    <property type="gene designation" value="emp"/>
</dbReference>
<dbReference type="ExpressionAtlas" id="Q8IGY0">
    <property type="expression patterns" value="baseline and differential"/>
</dbReference>
<evidence type="ECO:0000256" key="1">
    <source>
        <dbReference type="ARBA" id="ARBA00004189"/>
    </source>
</evidence>
<evidence type="ECO:0000256" key="12">
    <source>
        <dbReference type="ARBA" id="ARBA00042244"/>
    </source>
</evidence>
<comment type="subcellular location">
    <subcellularLocation>
        <location evidence="2">Cell membrane</location>
        <topology evidence="2">Multi-pass membrane protein</topology>
    </subcellularLocation>
    <subcellularLocation>
        <location evidence="1">Membrane</location>
        <location evidence="1">Caveola</location>
        <topology evidence="1">Multi-pass membrane protein</topology>
    </subcellularLocation>
</comment>
<dbReference type="GO" id="GO:0005901">
    <property type="term" value="C:caveola"/>
    <property type="evidence" value="ECO:0007669"/>
    <property type="project" value="UniProtKB-SubCell"/>
</dbReference>
<evidence type="ECO:0000256" key="3">
    <source>
        <dbReference type="ARBA" id="ARBA00010532"/>
    </source>
</evidence>